<keyword evidence="2" id="KW-1185">Reference proteome</keyword>
<organism evidence="1 2">
    <name type="scientific">Vespula pensylvanica</name>
    <name type="common">Western yellow jacket</name>
    <name type="synonym">Wasp</name>
    <dbReference type="NCBI Taxonomy" id="30213"/>
    <lineage>
        <taxon>Eukaryota</taxon>
        <taxon>Metazoa</taxon>
        <taxon>Ecdysozoa</taxon>
        <taxon>Arthropoda</taxon>
        <taxon>Hexapoda</taxon>
        <taxon>Insecta</taxon>
        <taxon>Pterygota</taxon>
        <taxon>Neoptera</taxon>
        <taxon>Endopterygota</taxon>
        <taxon>Hymenoptera</taxon>
        <taxon>Apocrita</taxon>
        <taxon>Aculeata</taxon>
        <taxon>Vespoidea</taxon>
        <taxon>Vespidae</taxon>
        <taxon>Vespinae</taxon>
        <taxon>Vespula</taxon>
    </lineage>
</organism>
<name>A0A834UFG4_VESPE</name>
<proteinExistence type="predicted"/>
<comment type="caution">
    <text evidence="1">The sequence shown here is derived from an EMBL/GenBank/DDBJ whole genome shotgun (WGS) entry which is preliminary data.</text>
</comment>
<dbReference type="Proteomes" id="UP000600918">
    <property type="component" value="Unassembled WGS sequence"/>
</dbReference>
<evidence type="ECO:0000313" key="2">
    <source>
        <dbReference type="Proteomes" id="UP000600918"/>
    </source>
</evidence>
<dbReference type="AlphaFoldDB" id="A0A834UFG4"/>
<accession>A0A834UFG4</accession>
<evidence type="ECO:0000313" key="1">
    <source>
        <dbReference type="EMBL" id="KAF7435486.1"/>
    </source>
</evidence>
<dbReference type="EMBL" id="JACSDY010000002">
    <property type="protein sequence ID" value="KAF7435486.1"/>
    <property type="molecule type" value="Genomic_DNA"/>
</dbReference>
<reference evidence="1" key="1">
    <citation type="journal article" date="2020" name="G3 (Bethesda)">
        <title>High-Quality Assemblies for Three Invasive Social Wasps from the &lt;i&gt;Vespula&lt;/i&gt; Genus.</title>
        <authorList>
            <person name="Harrop T.W.R."/>
            <person name="Guhlin J."/>
            <person name="McLaughlin G.M."/>
            <person name="Permina E."/>
            <person name="Stockwell P."/>
            <person name="Gilligan J."/>
            <person name="Le Lec M.F."/>
            <person name="Gruber M.A.M."/>
            <person name="Quinn O."/>
            <person name="Lovegrove M."/>
            <person name="Duncan E.J."/>
            <person name="Remnant E.J."/>
            <person name="Van Eeckhoven J."/>
            <person name="Graham B."/>
            <person name="Knapp R.A."/>
            <person name="Langford K.W."/>
            <person name="Kronenberg Z."/>
            <person name="Press M.O."/>
            <person name="Eacker S.M."/>
            <person name="Wilson-Rankin E.E."/>
            <person name="Purcell J."/>
            <person name="Lester P.J."/>
            <person name="Dearden P.K."/>
        </authorList>
    </citation>
    <scope>NUCLEOTIDE SEQUENCE</scope>
    <source>
        <strain evidence="1">Volc-1</strain>
    </source>
</reference>
<gene>
    <name evidence="1" type="ORF">H0235_003677</name>
</gene>
<protein>
    <submittedName>
        <fullName evidence="1">Uncharacterized protein</fullName>
    </submittedName>
</protein>
<sequence length="149" mass="16715">MKVPVETKSIVVLSSRDGATSITHRQLVPRNRRNIRSGSPVGCVTCNANCRERCTKAGSGSYRDCVVWQRTLERRRREEISVNQDEKCAFARIVFSNCERTVGSRKLAGSRTEGKLAARQVASRVPPLTKLRTTLKPVSPRAPLTYWTQ</sequence>